<comment type="caution">
    <text evidence="2">The sequence shown here is derived from an EMBL/GenBank/DDBJ whole genome shotgun (WGS) entry which is preliminary data.</text>
</comment>
<reference evidence="2 3" key="1">
    <citation type="submission" date="2024-03" db="EMBL/GenBank/DDBJ databases">
        <title>Aureococcus anophagefferens CCMP1851 and Kratosvirus quantuckense: Draft genome of a second virus-susceptible host strain in the model system.</title>
        <authorList>
            <person name="Chase E."/>
            <person name="Truchon A.R."/>
            <person name="Schepens W."/>
            <person name="Wilhelm S.W."/>
        </authorList>
    </citation>
    <scope>NUCLEOTIDE SEQUENCE [LARGE SCALE GENOMIC DNA]</scope>
    <source>
        <strain evidence="2 3">CCMP1851</strain>
    </source>
</reference>
<gene>
    <name evidence="2" type="ORF">SO694_00055053</name>
</gene>
<dbReference type="EMBL" id="JBBJCI010000208">
    <property type="protein sequence ID" value="KAK7240882.1"/>
    <property type="molecule type" value="Genomic_DNA"/>
</dbReference>
<feature type="region of interest" description="Disordered" evidence="1">
    <location>
        <begin position="268"/>
        <end position="290"/>
    </location>
</feature>
<feature type="region of interest" description="Disordered" evidence="1">
    <location>
        <begin position="102"/>
        <end position="150"/>
    </location>
</feature>
<sequence length="400" mass="42765">MTVARASNIGDEAGIDVVIEATAADVYYALPYALFALRRRGRGFVGSITVSYAAAERRDFAKLEKVFPASPGNGTRRDVPSIVLPDGASAGAWKEPHAFDGPVLREEGCGATPPANGRPARRTSRPPSRPPGPAAASRPPSSDPAPPRGVGLDATPVLYVDAAPKIVAQYGALAPRLSFTKSKAARVETLEQYVAYLAKRGGRDPFSRVPGGVGRLSAAGWTRAAQVWGPFAGSEYADHLRAWFAALAPSQFAVVPFRYLDDDPPRRSFFPGRKRTERAPPPPLAPRDAANESALDFTLRRLGLPLPETRAVDCIALNRRRGRRRRGPRARALQRALAEDDALSPASAAALAKLVAAHVSPLKVARVLAGAPGEEPPRLFAFRGDAKDPDAVADWLARSW</sequence>
<evidence type="ECO:0000313" key="3">
    <source>
        <dbReference type="Proteomes" id="UP001363151"/>
    </source>
</evidence>
<evidence type="ECO:0000256" key="1">
    <source>
        <dbReference type="SAM" id="MobiDB-lite"/>
    </source>
</evidence>
<name>A0ABR1FXC2_AURAN</name>
<evidence type="ECO:0000313" key="2">
    <source>
        <dbReference type="EMBL" id="KAK7240882.1"/>
    </source>
</evidence>
<accession>A0ABR1FXC2</accession>
<dbReference type="Proteomes" id="UP001363151">
    <property type="component" value="Unassembled WGS sequence"/>
</dbReference>
<protein>
    <submittedName>
        <fullName evidence="2">Uncharacterized protein</fullName>
    </submittedName>
</protein>
<keyword evidence="3" id="KW-1185">Reference proteome</keyword>
<proteinExistence type="predicted"/>
<organism evidence="2 3">
    <name type="scientific">Aureococcus anophagefferens</name>
    <name type="common">Harmful bloom alga</name>
    <dbReference type="NCBI Taxonomy" id="44056"/>
    <lineage>
        <taxon>Eukaryota</taxon>
        <taxon>Sar</taxon>
        <taxon>Stramenopiles</taxon>
        <taxon>Ochrophyta</taxon>
        <taxon>Pelagophyceae</taxon>
        <taxon>Pelagomonadales</taxon>
        <taxon>Pelagomonadaceae</taxon>
        <taxon>Aureococcus</taxon>
    </lineage>
</organism>